<keyword evidence="9" id="KW-1185">Reference proteome</keyword>
<name>A0A542DCG4_AMYCI</name>
<evidence type="ECO:0000256" key="5">
    <source>
        <dbReference type="ARBA" id="ARBA00022989"/>
    </source>
</evidence>
<feature type="transmembrane region" description="Helical" evidence="7">
    <location>
        <begin position="48"/>
        <end position="69"/>
    </location>
</feature>
<feature type="transmembrane region" description="Helical" evidence="7">
    <location>
        <begin position="157"/>
        <end position="183"/>
    </location>
</feature>
<feature type="transmembrane region" description="Helical" evidence="7">
    <location>
        <begin position="346"/>
        <end position="365"/>
    </location>
</feature>
<dbReference type="SUPFAM" id="SSF103473">
    <property type="entry name" value="MFS general substrate transporter"/>
    <property type="match status" value="1"/>
</dbReference>
<dbReference type="Gene3D" id="1.20.1250.20">
    <property type="entry name" value="MFS general substrate transporter like domains"/>
    <property type="match status" value="1"/>
</dbReference>
<dbReference type="PANTHER" id="PTHR23513:SF18">
    <property type="entry name" value="INTEGRAL MEMBRANE PROTEIN"/>
    <property type="match status" value="1"/>
</dbReference>
<keyword evidence="2" id="KW-0813">Transport</keyword>
<feature type="transmembrane region" description="Helical" evidence="7">
    <location>
        <begin position="377"/>
        <end position="397"/>
    </location>
</feature>
<keyword evidence="3" id="KW-1003">Cell membrane</keyword>
<evidence type="ECO:0000313" key="9">
    <source>
        <dbReference type="Proteomes" id="UP000320876"/>
    </source>
</evidence>
<dbReference type="Pfam" id="PF05977">
    <property type="entry name" value="MFS_3"/>
    <property type="match status" value="1"/>
</dbReference>
<proteinExistence type="predicted"/>
<dbReference type="EMBL" id="VFML01000001">
    <property type="protein sequence ID" value="TQJ00759.1"/>
    <property type="molecule type" value="Genomic_DNA"/>
</dbReference>
<evidence type="ECO:0000256" key="2">
    <source>
        <dbReference type="ARBA" id="ARBA00022448"/>
    </source>
</evidence>
<dbReference type="Proteomes" id="UP000320876">
    <property type="component" value="Unassembled WGS sequence"/>
</dbReference>
<dbReference type="InterPro" id="IPR036259">
    <property type="entry name" value="MFS_trans_sf"/>
</dbReference>
<evidence type="ECO:0000313" key="8">
    <source>
        <dbReference type="EMBL" id="TQJ00759.1"/>
    </source>
</evidence>
<evidence type="ECO:0000256" key="6">
    <source>
        <dbReference type="ARBA" id="ARBA00023136"/>
    </source>
</evidence>
<evidence type="ECO:0000256" key="7">
    <source>
        <dbReference type="SAM" id="Phobius"/>
    </source>
</evidence>
<reference evidence="8 9" key="1">
    <citation type="submission" date="2019-06" db="EMBL/GenBank/DDBJ databases">
        <title>Sequencing the genomes of 1000 actinobacteria strains.</title>
        <authorList>
            <person name="Klenk H.-P."/>
        </authorList>
    </citation>
    <scope>NUCLEOTIDE SEQUENCE [LARGE SCALE GENOMIC DNA]</scope>
    <source>
        <strain evidence="8 9">DSM 45679</strain>
    </source>
</reference>
<evidence type="ECO:0000256" key="4">
    <source>
        <dbReference type="ARBA" id="ARBA00022692"/>
    </source>
</evidence>
<dbReference type="PANTHER" id="PTHR23513">
    <property type="entry name" value="INTEGRAL MEMBRANE EFFLUX PROTEIN-RELATED"/>
    <property type="match status" value="1"/>
</dbReference>
<keyword evidence="6 7" id="KW-0472">Membrane</keyword>
<feature type="transmembrane region" description="Helical" evidence="7">
    <location>
        <begin position="220"/>
        <end position="244"/>
    </location>
</feature>
<sequence length="421" mass="42953">MRGPEVLREPGFARLWLASLCSELAEWMLQAALPVLAYQLTGSATSTAAIMVLGLLPAVVLSPLAGVLADRWDRQVLLRVVCAGQGLAAVPLAVGGADLTVVYLVMAAQAGLAAAFEPVRGALIPELVDARLVTAANGLMGFNGSVARLAGASGGGLLLGFGGMGWLVGGYLAALLVAGLLLIPRFTAGTARPEPSGRRSMLRDWLAGVGMIRRARVLRLTGVALALMSLAQGMFLVLFVLFVLHSLSGGPAEVGVLRGVQAVGGLVAGIAVATLVRRVAPAALLGWATLALGLMSLLIWNGPALTTAFGLYLGLFAVAGAPAVAATSGLLAVVQTAVPSTLTGRVLSAAFAGMAGCTAVGMWAAGALAGRLPLTGLLDVQACLQIVAGLLVLWLVVWRNGGRDRRDGSYGGRRATPVRHQ</sequence>
<dbReference type="GO" id="GO:0005886">
    <property type="term" value="C:plasma membrane"/>
    <property type="evidence" value="ECO:0007669"/>
    <property type="project" value="UniProtKB-SubCell"/>
</dbReference>
<evidence type="ECO:0000256" key="1">
    <source>
        <dbReference type="ARBA" id="ARBA00004651"/>
    </source>
</evidence>
<keyword evidence="5 7" id="KW-1133">Transmembrane helix</keyword>
<dbReference type="OrthoDB" id="3810421at2"/>
<protein>
    <submittedName>
        <fullName evidence="8">Transmembrane secretion effector</fullName>
    </submittedName>
</protein>
<feature type="transmembrane region" description="Helical" evidence="7">
    <location>
        <begin position="256"/>
        <end position="276"/>
    </location>
</feature>
<dbReference type="CDD" id="cd06173">
    <property type="entry name" value="MFS_MefA_like"/>
    <property type="match status" value="1"/>
</dbReference>
<feature type="transmembrane region" description="Helical" evidence="7">
    <location>
        <begin position="76"/>
        <end position="94"/>
    </location>
</feature>
<keyword evidence="4 7" id="KW-0812">Transmembrane</keyword>
<evidence type="ECO:0000256" key="3">
    <source>
        <dbReference type="ARBA" id="ARBA00022475"/>
    </source>
</evidence>
<dbReference type="RefSeq" id="WP_141995651.1">
    <property type="nucleotide sequence ID" value="NZ_VFML01000001.1"/>
</dbReference>
<feature type="transmembrane region" description="Helical" evidence="7">
    <location>
        <begin position="283"/>
        <end position="303"/>
    </location>
</feature>
<gene>
    <name evidence="8" type="ORF">FB471_0408</name>
</gene>
<dbReference type="AlphaFoldDB" id="A0A542DCG4"/>
<comment type="subcellular location">
    <subcellularLocation>
        <location evidence="1">Cell membrane</location>
        <topology evidence="1">Multi-pass membrane protein</topology>
    </subcellularLocation>
</comment>
<comment type="caution">
    <text evidence="8">The sequence shown here is derived from an EMBL/GenBank/DDBJ whole genome shotgun (WGS) entry which is preliminary data.</text>
</comment>
<feature type="transmembrane region" description="Helical" evidence="7">
    <location>
        <begin position="309"/>
        <end position="334"/>
    </location>
</feature>
<dbReference type="InterPro" id="IPR010290">
    <property type="entry name" value="TM_effector"/>
</dbReference>
<organism evidence="8 9">
    <name type="scientific">Amycolatopsis cihanbeyliensis</name>
    <dbReference type="NCBI Taxonomy" id="1128664"/>
    <lineage>
        <taxon>Bacteria</taxon>
        <taxon>Bacillati</taxon>
        <taxon>Actinomycetota</taxon>
        <taxon>Actinomycetes</taxon>
        <taxon>Pseudonocardiales</taxon>
        <taxon>Pseudonocardiaceae</taxon>
        <taxon>Amycolatopsis</taxon>
    </lineage>
</organism>
<accession>A0A542DCG4</accession>